<dbReference type="Proteomes" id="UP000218944">
    <property type="component" value="Unassembled WGS sequence"/>
</dbReference>
<keyword evidence="2" id="KW-1185">Reference proteome</keyword>
<evidence type="ECO:0000313" key="1">
    <source>
        <dbReference type="EMBL" id="PAU47156.1"/>
    </source>
</evidence>
<protein>
    <recommendedName>
        <fullName evidence="3">PknH-like extracellular domain-containing protein</fullName>
    </recommendedName>
</protein>
<accession>A0A2A2D6T8</accession>
<evidence type="ECO:0008006" key="3">
    <source>
        <dbReference type="Google" id="ProtNLM"/>
    </source>
</evidence>
<evidence type="ECO:0000313" key="2">
    <source>
        <dbReference type="Proteomes" id="UP000218944"/>
    </source>
</evidence>
<dbReference type="EMBL" id="NSJV01000396">
    <property type="protein sequence ID" value="PAU47156.1"/>
    <property type="molecule type" value="Genomic_DNA"/>
</dbReference>
<name>A0A2A2D6T8_9ACTN</name>
<dbReference type="AlphaFoldDB" id="A0A2A2D6T8"/>
<sequence>MSARTARARSGRPAAGVLAAAVAVTLAVTTTGIARAEGVRAAGPAFLEPSELPPHPGGWRAGAVEPGLPEGGVPCVEDGVLAGMEGRAAHRRFHTDLDTGASQVTLTAADAARAAALARAVERSVRHCAERIVAEDPGAEAESRDLGAVNAGNGAHVYGVRSAHPQSSRDVNLFAVGRSGAKVTVVQWGRMGGWADAPVPAFKRTTATAVTKLGR</sequence>
<gene>
    <name evidence="1" type="ORF">CK936_20250</name>
</gene>
<reference evidence="1 2" key="1">
    <citation type="submission" date="2017-08" db="EMBL/GenBank/DDBJ databases">
        <title>Genome sequence of Streptomyces albireticuli NRRL B-1670.</title>
        <authorList>
            <person name="Graham D.E."/>
            <person name="Mahan K.M."/>
            <person name="Klingeman D.M."/>
            <person name="Hettich R.L."/>
            <person name="Parry R.J."/>
            <person name="Spain J.C."/>
        </authorList>
    </citation>
    <scope>NUCLEOTIDE SEQUENCE [LARGE SCALE GENOMIC DNA]</scope>
    <source>
        <strain evidence="1 2">NRRL B-1670</strain>
    </source>
</reference>
<organism evidence="1 2">
    <name type="scientific">Streptomyces albireticuli</name>
    <dbReference type="NCBI Taxonomy" id="1940"/>
    <lineage>
        <taxon>Bacteria</taxon>
        <taxon>Bacillati</taxon>
        <taxon>Actinomycetota</taxon>
        <taxon>Actinomycetes</taxon>
        <taxon>Kitasatosporales</taxon>
        <taxon>Streptomycetaceae</taxon>
        <taxon>Streptomyces</taxon>
    </lineage>
</organism>
<proteinExistence type="predicted"/>
<comment type="caution">
    <text evidence="1">The sequence shown here is derived from an EMBL/GenBank/DDBJ whole genome shotgun (WGS) entry which is preliminary data.</text>
</comment>
<dbReference type="RefSeq" id="WP_095582372.1">
    <property type="nucleotide sequence ID" value="NZ_JAJQQQ010000009.1"/>
</dbReference>